<dbReference type="Proteomes" id="UP000672032">
    <property type="component" value="Chromosome 7"/>
</dbReference>
<dbReference type="EMBL" id="CP063411">
    <property type="protein sequence ID" value="QSZ36821.1"/>
    <property type="molecule type" value="Genomic_DNA"/>
</dbReference>
<reference evidence="4" key="1">
    <citation type="submission" date="2020-10" db="EMBL/GenBank/DDBJ databases">
        <title>Genome Sequence of Monilinia vaccinii-corymbosi Sheds Light on Mummy Berry Disease Infection of Blueberry and Mating Type.</title>
        <authorList>
            <person name="Yow A.G."/>
            <person name="Zhang Y."/>
            <person name="Bansal K."/>
            <person name="Eacker S.M."/>
            <person name="Sullivan S."/>
            <person name="Liachko I."/>
            <person name="Cubeta M.A."/>
            <person name="Rollins J.A."/>
            <person name="Ashrafi H."/>
        </authorList>
    </citation>
    <scope>NUCLEOTIDE SEQUENCE</scope>
    <source>
        <strain evidence="4">RL-1</strain>
    </source>
</reference>
<name>A0A8A3PPM6_9HELO</name>
<dbReference type="PANTHER" id="PTHR43544">
    <property type="entry name" value="SHORT-CHAIN DEHYDROGENASE/REDUCTASE"/>
    <property type="match status" value="1"/>
</dbReference>
<evidence type="ECO:0000256" key="3">
    <source>
        <dbReference type="ARBA" id="ARBA00023002"/>
    </source>
</evidence>
<dbReference type="GO" id="GO:0005737">
    <property type="term" value="C:cytoplasm"/>
    <property type="evidence" value="ECO:0007669"/>
    <property type="project" value="TreeGrafter"/>
</dbReference>
<dbReference type="CDD" id="cd05325">
    <property type="entry name" value="carb_red_sniffer_like_SDR_c"/>
    <property type="match status" value="1"/>
</dbReference>
<evidence type="ECO:0008006" key="6">
    <source>
        <dbReference type="Google" id="ProtNLM"/>
    </source>
</evidence>
<dbReference type="AlphaFoldDB" id="A0A8A3PPM6"/>
<evidence type="ECO:0000256" key="2">
    <source>
        <dbReference type="ARBA" id="ARBA00022857"/>
    </source>
</evidence>
<organism evidence="4 5">
    <name type="scientific">Monilinia vaccinii-corymbosi</name>
    <dbReference type="NCBI Taxonomy" id="61207"/>
    <lineage>
        <taxon>Eukaryota</taxon>
        <taxon>Fungi</taxon>
        <taxon>Dikarya</taxon>
        <taxon>Ascomycota</taxon>
        <taxon>Pezizomycotina</taxon>
        <taxon>Leotiomycetes</taxon>
        <taxon>Helotiales</taxon>
        <taxon>Sclerotiniaceae</taxon>
        <taxon>Monilinia</taxon>
    </lineage>
</organism>
<dbReference type="OrthoDB" id="9876299at2759"/>
<accession>A0A8A3PPM6</accession>
<dbReference type="SUPFAM" id="SSF51735">
    <property type="entry name" value="NAD(P)-binding Rossmann-fold domains"/>
    <property type="match status" value="1"/>
</dbReference>
<sequence length="249" mass="26487">MSTEKTYLVTGANRGLGRGLVEALIQRPNTTVIAGVRDLSVPTSKSLFDLPTASGSRIIPIVISSTDDLSPSQATQTLQSTHGIKSIDVVIANAGISNYYGPASETPLSEVRAHFEVNTIGVLALYQATLPLLLKSPEPVFVALSTGIASMGAMAELPFPATAYGMSKVALHYLVRKVHFENEKLTAFVMSPGWVQTEMGNAGAAAMGMESAPVRIEDSIKGMLEKIDHAAKGNTSGTFQSFDETKFPW</sequence>
<comment type="similarity">
    <text evidence="1">Belongs to the short-chain dehydrogenases/reductases (SDR) family.</text>
</comment>
<dbReference type="InterPro" id="IPR051468">
    <property type="entry name" value="Fungal_SecMetab_SDRs"/>
</dbReference>
<evidence type="ECO:0000313" key="5">
    <source>
        <dbReference type="Proteomes" id="UP000672032"/>
    </source>
</evidence>
<evidence type="ECO:0000313" key="4">
    <source>
        <dbReference type="EMBL" id="QSZ36821.1"/>
    </source>
</evidence>
<dbReference type="GO" id="GO:0016491">
    <property type="term" value="F:oxidoreductase activity"/>
    <property type="evidence" value="ECO:0007669"/>
    <property type="project" value="UniProtKB-KW"/>
</dbReference>
<keyword evidence="3" id="KW-0560">Oxidoreductase</keyword>
<dbReference type="Gene3D" id="3.40.50.720">
    <property type="entry name" value="NAD(P)-binding Rossmann-like Domain"/>
    <property type="match status" value="1"/>
</dbReference>
<dbReference type="PANTHER" id="PTHR43544:SF7">
    <property type="entry name" value="NADB-LER2"/>
    <property type="match status" value="1"/>
</dbReference>
<evidence type="ECO:0000256" key="1">
    <source>
        <dbReference type="ARBA" id="ARBA00006484"/>
    </source>
</evidence>
<gene>
    <name evidence="4" type="ORF">DSL72_006704</name>
</gene>
<protein>
    <recommendedName>
        <fullName evidence="6">NAD(P)-binding protein</fullName>
    </recommendedName>
</protein>
<dbReference type="InterPro" id="IPR036291">
    <property type="entry name" value="NAD(P)-bd_dom_sf"/>
</dbReference>
<keyword evidence="5" id="KW-1185">Reference proteome</keyword>
<proteinExistence type="inferred from homology"/>
<dbReference type="Pfam" id="PF00106">
    <property type="entry name" value="adh_short"/>
    <property type="match status" value="1"/>
</dbReference>
<dbReference type="InterPro" id="IPR002347">
    <property type="entry name" value="SDR_fam"/>
</dbReference>
<dbReference type="PRINTS" id="PR00081">
    <property type="entry name" value="GDHRDH"/>
</dbReference>
<keyword evidence="2" id="KW-0521">NADP</keyword>